<sequence>MNDSADGVQSLAGDFFSLFAQMAECRSAHSPAATSAASTAAAFPAARIYAAVLPFTSASFLALSAFTPWLEVDVKKSYPEASPDDVAKMVASRSALFSFSHGVCSVCIAGWAGMLSDRFGRRICASLPAVGQAVGYSLLALVVWYDLGVYYALAAWTLTGALGGTFVFLAAAFAYIADFTRSGGRGRAFSRLDSIMLYVACIGPLFSGPLVAAVGYAGVWALAAGMYAVAALLFATAPPSPQPAAPRASLGGWVHSFTPLLLLRLVSERRGQLLGLVLAFLLATGGVQAGVQGFVLYAQRYLGWGQDMLGLFSALFSALGATLILFVHPIACRLLGSAPSDLSMAAALGGLPLLAAGACALPHFRALFSDSRPAQAQGEQMAVVAALESLPMLYATPLVALAFERLLDAPRLIFLLPLGTVGAAILLLLAAVRPAALLLDEPPRQRWPSQAVLVRAPDLARRLTDSVVCNAAEPEGGSAYGSPDGRLKPRAAREAAASREAEAAEQEDCLGA</sequence>
<feature type="transmembrane region" description="Helical" evidence="6">
    <location>
        <begin position="382"/>
        <end position="403"/>
    </location>
</feature>
<dbReference type="eggNOG" id="KOG2816">
    <property type="taxonomic scope" value="Eukaryota"/>
</dbReference>
<feature type="compositionally biased region" description="Basic and acidic residues" evidence="5">
    <location>
        <begin position="485"/>
        <end position="502"/>
    </location>
</feature>
<evidence type="ECO:0000313" key="8">
    <source>
        <dbReference type="Proteomes" id="UP000013827"/>
    </source>
</evidence>
<feature type="transmembrane region" description="Helical" evidence="6">
    <location>
        <begin position="123"/>
        <end position="145"/>
    </location>
</feature>
<dbReference type="KEGG" id="ehx:EMIHUDRAFT_219399"/>
<dbReference type="InterPro" id="IPR036259">
    <property type="entry name" value="MFS_trans_sf"/>
</dbReference>
<dbReference type="Pfam" id="PF07690">
    <property type="entry name" value="MFS_1"/>
    <property type="match status" value="1"/>
</dbReference>
<dbReference type="PANTHER" id="PTHR23507:SF1">
    <property type="entry name" value="FI18259P1-RELATED"/>
    <property type="match status" value="1"/>
</dbReference>
<evidence type="ECO:0008006" key="9">
    <source>
        <dbReference type="Google" id="ProtNLM"/>
    </source>
</evidence>
<dbReference type="HOGENOM" id="CLU_532592_0_0_1"/>
<feature type="transmembrane region" description="Helical" evidence="6">
    <location>
        <begin position="273"/>
        <end position="297"/>
    </location>
</feature>
<feature type="transmembrane region" description="Helical" evidence="6">
    <location>
        <begin position="48"/>
        <end position="70"/>
    </location>
</feature>
<feature type="transmembrane region" description="Helical" evidence="6">
    <location>
        <begin position="151"/>
        <end position="176"/>
    </location>
</feature>
<dbReference type="PANTHER" id="PTHR23507">
    <property type="entry name" value="ZGC:174356"/>
    <property type="match status" value="1"/>
</dbReference>
<name>A0A0D3I4B1_EMIH1</name>
<feature type="region of interest" description="Disordered" evidence="5">
    <location>
        <begin position="472"/>
        <end position="512"/>
    </location>
</feature>
<keyword evidence="3 6" id="KW-1133">Transmembrane helix</keyword>
<feature type="transmembrane region" description="Helical" evidence="6">
    <location>
        <begin position="415"/>
        <end position="439"/>
    </location>
</feature>
<feature type="transmembrane region" description="Helical" evidence="6">
    <location>
        <begin position="90"/>
        <end position="111"/>
    </location>
</feature>
<feature type="compositionally biased region" description="Acidic residues" evidence="5">
    <location>
        <begin position="503"/>
        <end position="512"/>
    </location>
</feature>
<dbReference type="Proteomes" id="UP000013827">
    <property type="component" value="Unassembled WGS sequence"/>
</dbReference>
<feature type="transmembrane region" description="Helical" evidence="6">
    <location>
        <begin position="309"/>
        <end position="330"/>
    </location>
</feature>
<reference evidence="7" key="2">
    <citation type="submission" date="2024-10" db="UniProtKB">
        <authorList>
            <consortium name="EnsemblProtists"/>
        </authorList>
    </citation>
    <scope>IDENTIFICATION</scope>
</reference>
<organism evidence="7 8">
    <name type="scientific">Emiliania huxleyi (strain CCMP1516)</name>
    <dbReference type="NCBI Taxonomy" id="280463"/>
    <lineage>
        <taxon>Eukaryota</taxon>
        <taxon>Haptista</taxon>
        <taxon>Haptophyta</taxon>
        <taxon>Prymnesiophyceae</taxon>
        <taxon>Isochrysidales</taxon>
        <taxon>Noelaerhabdaceae</taxon>
        <taxon>Emiliania</taxon>
    </lineage>
</organism>
<dbReference type="InterPro" id="IPR011701">
    <property type="entry name" value="MFS"/>
</dbReference>
<protein>
    <recommendedName>
        <fullName evidence="9">Major facilitator superfamily (MFS) profile domain-containing protein</fullName>
    </recommendedName>
</protein>
<keyword evidence="8" id="KW-1185">Reference proteome</keyword>
<dbReference type="PaxDb" id="2903-EOD06096"/>
<evidence type="ECO:0000256" key="6">
    <source>
        <dbReference type="SAM" id="Phobius"/>
    </source>
</evidence>
<comment type="subcellular location">
    <subcellularLocation>
        <location evidence="1">Membrane</location>
        <topology evidence="1">Multi-pass membrane protein</topology>
    </subcellularLocation>
</comment>
<dbReference type="Gene3D" id="1.20.1250.20">
    <property type="entry name" value="MFS general substrate transporter like domains"/>
    <property type="match status" value="1"/>
</dbReference>
<reference evidence="8" key="1">
    <citation type="journal article" date="2013" name="Nature">
        <title>Pan genome of the phytoplankton Emiliania underpins its global distribution.</title>
        <authorList>
            <person name="Read B.A."/>
            <person name="Kegel J."/>
            <person name="Klute M.J."/>
            <person name="Kuo A."/>
            <person name="Lefebvre S.C."/>
            <person name="Maumus F."/>
            <person name="Mayer C."/>
            <person name="Miller J."/>
            <person name="Monier A."/>
            <person name="Salamov A."/>
            <person name="Young J."/>
            <person name="Aguilar M."/>
            <person name="Claverie J.M."/>
            <person name="Frickenhaus S."/>
            <person name="Gonzalez K."/>
            <person name="Herman E.K."/>
            <person name="Lin Y.C."/>
            <person name="Napier J."/>
            <person name="Ogata H."/>
            <person name="Sarno A.F."/>
            <person name="Shmutz J."/>
            <person name="Schroeder D."/>
            <person name="de Vargas C."/>
            <person name="Verret F."/>
            <person name="von Dassow P."/>
            <person name="Valentin K."/>
            <person name="Van de Peer Y."/>
            <person name="Wheeler G."/>
            <person name="Dacks J.B."/>
            <person name="Delwiche C.F."/>
            <person name="Dyhrman S.T."/>
            <person name="Glockner G."/>
            <person name="John U."/>
            <person name="Richards T."/>
            <person name="Worden A.Z."/>
            <person name="Zhang X."/>
            <person name="Grigoriev I.V."/>
            <person name="Allen A.E."/>
            <person name="Bidle K."/>
            <person name="Borodovsky M."/>
            <person name="Bowler C."/>
            <person name="Brownlee C."/>
            <person name="Cock J.M."/>
            <person name="Elias M."/>
            <person name="Gladyshev V.N."/>
            <person name="Groth M."/>
            <person name="Guda C."/>
            <person name="Hadaegh A."/>
            <person name="Iglesias-Rodriguez M.D."/>
            <person name="Jenkins J."/>
            <person name="Jones B.M."/>
            <person name="Lawson T."/>
            <person name="Leese F."/>
            <person name="Lindquist E."/>
            <person name="Lobanov A."/>
            <person name="Lomsadze A."/>
            <person name="Malik S.B."/>
            <person name="Marsh M.E."/>
            <person name="Mackinder L."/>
            <person name="Mock T."/>
            <person name="Mueller-Roeber B."/>
            <person name="Pagarete A."/>
            <person name="Parker M."/>
            <person name="Probert I."/>
            <person name="Quesneville H."/>
            <person name="Raines C."/>
            <person name="Rensing S.A."/>
            <person name="Riano-Pachon D.M."/>
            <person name="Richier S."/>
            <person name="Rokitta S."/>
            <person name="Shiraiwa Y."/>
            <person name="Soanes D.M."/>
            <person name="van der Giezen M."/>
            <person name="Wahlund T.M."/>
            <person name="Williams B."/>
            <person name="Wilson W."/>
            <person name="Wolfe G."/>
            <person name="Wurch L.L."/>
        </authorList>
    </citation>
    <scope>NUCLEOTIDE SEQUENCE</scope>
</reference>
<evidence type="ECO:0000256" key="2">
    <source>
        <dbReference type="ARBA" id="ARBA00022692"/>
    </source>
</evidence>
<keyword evidence="4 6" id="KW-0472">Membrane</keyword>
<evidence type="ECO:0000256" key="4">
    <source>
        <dbReference type="ARBA" id="ARBA00023136"/>
    </source>
</evidence>
<evidence type="ECO:0000313" key="7">
    <source>
        <dbReference type="EnsemblProtists" id="EOD06096"/>
    </source>
</evidence>
<evidence type="ECO:0000256" key="3">
    <source>
        <dbReference type="ARBA" id="ARBA00022989"/>
    </source>
</evidence>
<dbReference type="GeneID" id="17252342"/>
<dbReference type="RefSeq" id="XP_005758525.1">
    <property type="nucleotide sequence ID" value="XM_005758468.1"/>
</dbReference>
<dbReference type="EnsemblProtists" id="EOD06096">
    <property type="protein sequence ID" value="EOD06096"/>
    <property type="gene ID" value="EMIHUDRAFT_219399"/>
</dbReference>
<dbReference type="GO" id="GO:0022857">
    <property type="term" value="F:transmembrane transporter activity"/>
    <property type="evidence" value="ECO:0007669"/>
    <property type="project" value="InterPro"/>
</dbReference>
<proteinExistence type="predicted"/>
<evidence type="ECO:0000256" key="1">
    <source>
        <dbReference type="ARBA" id="ARBA00004141"/>
    </source>
</evidence>
<keyword evidence="2 6" id="KW-0812">Transmembrane</keyword>
<evidence type="ECO:0000256" key="5">
    <source>
        <dbReference type="SAM" id="MobiDB-lite"/>
    </source>
</evidence>
<dbReference type="SUPFAM" id="SSF103473">
    <property type="entry name" value="MFS general substrate transporter"/>
    <property type="match status" value="1"/>
</dbReference>
<dbReference type="AlphaFoldDB" id="A0A0D3I4B1"/>
<accession>A0A0D3I4B1</accession>
<feature type="transmembrane region" description="Helical" evidence="6">
    <location>
        <begin position="342"/>
        <end position="361"/>
    </location>
</feature>
<dbReference type="GO" id="GO:0016020">
    <property type="term" value="C:membrane"/>
    <property type="evidence" value="ECO:0007669"/>
    <property type="project" value="UniProtKB-SubCell"/>
</dbReference>